<proteinExistence type="predicted"/>
<evidence type="ECO:0000256" key="4">
    <source>
        <dbReference type="ARBA" id="ARBA00023163"/>
    </source>
</evidence>
<evidence type="ECO:0000256" key="3">
    <source>
        <dbReference type="ARBA" id="ARBA00023125"/>
    </source>
</evidence>
<dbReference type="GO" id="GO:0003700">
    <property type="term" value="F:DNA-binding transcription factor activity"/>
    <property type="evidence" value="ECO:0007669"/>
    <property type="project" value="TreeGrafter"/>
</dbReference>
<accession>A0A1W2FKY5</accession>
<dbReference type="RefSeq" id="WP_235039069.1">
    <property type="nucleotide sequence ID" value="NZ_FWXV01000008.1"/>
</dbReference>
<dbReference type="PRINTS" id="PR00400">
    <property type="entry name" value="TETREPRESSOR"/>
</dbReference>
<dbReference type="InterPro" id="IPR036271">
    <property type="entry name" value="Tet_transcr_reg_TetR-rel_C_sf"/>
</dbReference>
<sequence length="228" mass="24658">MTPTAAKPRRGRPPKDSGGVLSRERILREALALVDEEGIEAVSMRKLARRLGVDPMSLYNHIDSKDALLDGIAEVLLSRLPAPSPAADLRDSMDTMAREFRATMLEHPRAAPLVLTRKLASLTALTPLEAVLSPLLAAGYPPDLAVHALRTVLAYLIGTLMREVNVAPTFSVANPEASRRRLADLEASGLPAVMSAAPYLAVCDHEQEFEFGLRILIDTLATMAAQPH</sequence>
<dbReference type="GO" id="GO:0046677">
    <property type="term" value="P:response to antibiotic"/>
    <property type="evidence" value="ECO:0007669"/>
    <property type="project" value="InterPro"/>
</dbReference>
<feature type="domain" description="HTH tetR-type" evidence="7">
    <location>
        <begin position="20"/>
        <end position="80"/>
    </location>
</feature>
<evidence type="ECO:0000259" key="7">
    <source>
        <dbReference type="PROSITE" id="PS50977"/>
    </source>
</evidence>
<dbReference type="EMBL" id="FWXV01000008">
    <property type="protein sequence ID" value="SMD22627.1"/>
    <property type="molecule type" value="Genomic_DNA"/>
</dbReference>
<evidence type="ECO:0000313" key="8">
    <source>
        <dbReference type="EMBL" id="SMD22627.1"/>
    </source>
</evidence>
<keyword evidence="2" id="KW-0805">Transcription regulation</keyword>
<dbReference type="InterPro" id="IPR004111">
    <property type="entry name" value="Repressor_TetR_C"/>
</dbReference>
<dbReference type="InterPro" id="IPR009057">
    <property type="entry name" value="Homeodomain-like_sf"/>
</dbReference>
<dbReference type="Gene3D" id="1.10.357.10">
    <property type="entry name" value="Tetracycline Repressor, domain 2"/>
    <property type="match status" value="1"/>
</dbReference>
<evidence type="ECO:0000256" key="1">
    <source>
        <dbReference type="ARBA" id="ARBA00022491"/>
    </source>
</evidence>
<keyword evidence="9" id="KW-1185">Reference proteome</keyword>
<protein>
    <submittedName>
        <fullName evidence="8">Transcriptional regulator, TetR family</fullName>
    </submittedName>
</protein>
<organism evidence="8 9">
    <name type="scientific">Kibdelosporangium aridum</name>
    <dbReference type="NCBI Taxonomy" id="2030"/>
    <lineage>
        <taxon>Bacteria</taxon>
        <taxon>Bacillati</taxon>
        <taxon>Actinomycetota</taxon>
        <taxon>Actinomycetes</taxon>
        <taxon>Pseudonocardiales</taxon>
        <taxon>Pseudonocardiaceae</taxon>
        <taxon>Kibdelosporangium</taxon>
    </lineage>
</organism>
<dbReference type="Pfam" id="PF00440">
    <property type="entry name" value="TetR_N"/>
    <property type="match status" value="1"/>
</dbReference>
<dbReference type="GO" id="GO:0000976">
    <property type="term" value="F:transcription cis-regulatory region binding"/>
    <property type="evidence" value="ECO:0007669"/>
    <property type="project" value="TreeGrafter"/>
</dbReference>
<name>A0A1W2FKY5_KIBAR</name>
<evidence type="ECO:0000256" key="5">
    <source>
        <dbReference type="PROSITE-ProRule" id="PRU00335"/>
    </source>
</evidence>
<dbReference type="SUPFAM" id="SSF48498">
    <property type="entry name" value="Tetracyclin repressor-like, C-terminal domain"/>
    <property type="match status" value="1"/>
</dbReference>
<dbReference type="InterPro" id="IPR003012">
    <property type="entry name" value="Tet_transcr_reg_TetR"/>
</dbReference>
<dbReference type="Pfam" id="PF02909">
    <property type="entry name" value="TetR_C_1"/>
    <property type="match status" value="1"/>
</dbReference>
<reference evidence="8 9" key="1">
    <citation type="submission" date="2017-04" db="EMBL/GenBank/DDBJ databases">
        <authorList>
            <person name="Afonso C.L."/>
            <person name="Miller P.J."/>
            <person name="Scott M.A."/>
            <person name="Spackman E."/>
            <person name="Goraichik I."/>
            <person name="Dimitrov K.M."/>
            <person name="Suarez D.L."/>
            <person name="Swayne D.E."/>
        </authorList>
    </citation>
    <scope>NUCLEOTIDE SEQUENCE [LARGE SCALE GENOMIC DNA]</scope>
    <source>
        <strain evidence="8 9">DSM 43828</strain>
    </source>
</reference>
<gene>
    <name evidence="8" type="ORF">SAMN05661093_07542</name>
</gene>
<dbReference type="Proteomes" id="UP000192674">
    <property type="component" value="Unassembled WGS sequence"/>
</dbReference>
<evidence type="ECO:0000256" key="6">
    <source>
        <dbReference type="SAM" id="MobiDB-lite"/>
    </source>
</evidence>
<keyword evidence="3 5" id="KW-0238">DNA-binding</keyword>
<feature type="DNA-binding region" description="H-T-H motif" evidence="5">
    <location>
        <begin position="43"/>
        <end position="62"/>
    </location>
</feature>
<keyword evidence="4" id="KW-0804">Transcription</keyword>
<dbReference type="PANTHER" id="PTHR30055">
    <property type="entry name" value="HTH-TYPE TRANSCRIPTIONAL REGULATOR RUTR"/>
    <property type="match status" value="1"/>
</dbReference>
<dbReference type="PRINTS" id="PR00455">
    <property type="entry name" value="HTHTETR"/>
</dbReference>
<evidence type="ECO:0000313" key="9">
    <source>
        <dbReference type="Proteomes" id="UP000192674"/>
    </source>
</evidence>
<dbReference type="PANTHER" id="PTHR30055:SF151">
    <property type="entry name" value="TRANSCRIPTIONAL REGULATORY PROTEIN"/>
    <property type="match status" value="1"/>
</dbReference>
<evidence type="ECO:0000256" key="2">
    <source>
        <dbReference type="ARBA" id="ARBA00023015"/>
    </source>
</evidence>
<dbReference type="AlphaFoldDB" id="A0A1W2FKY5"/>
<keyword evidence="1" id="KW-0678">Repressor</keyword>
<feature type="region of interest" description="Disordered" evidence="6">
    <location>
        <begin position="1"/>
        <end position="20"/>
    </location>
</feature>
<dbReference type="PROSITE" id="PS50977">
    <property type="entry name" value="HTH_TETR_2"/>
    <property type="match status" value="1"/>
</dbReference>
<dbReference type="GO" id="GO:0045892">
    <property type="term" value="P:negative regulation of DNA-templated transcription"/>
    <property type="evidence" value="ECO:0007669"/>
    <property type="project" value="InterPro"/>
</dbReference>
<dbReference type="SUPFAM" id="SSF46689">
    <property type="entry name" value="Homeodomain-like"/>
    <property type="match status" value="1"/>
</dbReference>
<dbReference type="InterPro" id="IPR001647">
    <property type="entry name" value="HTH_TetR"/>
</dbReference>
<dbReference type="InterPro" id="IPR050109">
    <property type="entry name" value="HTH-type_TetR-like_transc_reg"/>
</dbReference>